<accession>A0ACC5U5G5</accession>
<reference evidence="1" key="1">
    <citation type="submission" date="2021-05" db="EMBL/GenBank/DDBJ databases">
        <title>Draft genomes of bacteria isolated from model marine particles.</title>
        <authorList>
            <person name="Datta M.S."/>
            <person name="Schwartzman J.A."/>
            <person name="Enke T.N."/>
            <person name="Saavedra J."/>
            <person name="Cermak N."/>
            <person name="Cordero O.X."/>
        </authorList>
    </citation>
    <scope>NUCLEOTIDE SEQUENCE</scope>
    <source>
        <strain evidence="1">I2M19</strain>
    </source>
</reference>
<gene>
    <name evidence="1" type="ORF">KO493_02475</name>
</gene>
<evidence type="ECO:0000313" key="1">
    <source>
        <dbReference type="EMBL" id="MBU2949558.1"/>
    </source>
</evidence>
<protein>
    <submittedName>
        <fullName evidence="1">Class A beta-lactamase-related serine hydrolase</fullName>
    </submittedName>
</protein>
<keyword evidence="1" id="KW-0378">Hydrolase</keyword>
<evidence type="ECO:0000313" key="2">
    <source>
        <dbReference type="Proteomes" id="UP001647509"/>
    </source>
</evidence>
<sequence length="305" mass="34309">MNYSEVKSKLSFLFCLLVLTVAAQKPLPIRTTEFKELKSNKCEALEKNLKAELNKNKSWKALIQSKKMSISLVDLHDINHIGFAGVNENNMMYAASLPKIAVLYTVMDAIDKGIVKDTPAVRKDLSLMISKSNNAASTRMIDLVGYKRIEKVLRSTKTTLYDAEQGGGLWVGKRYAAAGARYPDPLKGLSHAATSYQAANLYYHLVFGKLINNQRSAEMLEILKNPQLGHKFVYTLNKVAPNAKLFRKSGSWKNYHSDSVLVWGKDRRYILVALIESSHGEQIIRNLITPVEKVLKKSRMLNCSE</sequence>
<name>A0ACC5U5G5_9FLAO</name>
<organism evidence="1 2">
    <name type="scientific">Pseudotamlana agarivorans</name>
    <dbReference type="NCBI Taxonomy" id="481183"/>
    <lineage>
        <taxon>Bacteria</taxon>
        <taxon>Pseudomonadati</taxon>
        <taxon>Bacteroidota</taxon>
        <taxon>Flavobacteriia</taxon>
        <taxon>Flavobacteriales</taxon>
        <taxon>Flavobacteriaceae</taxon>
        <taxon>Pseudotamlana</taxon>
    </lineage>
</organism>
<keyword evidence="2" id="KW-1185">Reference proteome</keyword>
<dbReference type="Proteomes" id="UP001647509">
    <property type="component" value="Unassembled WGS sequence"/>
</dbReference>
<comment type="caution">
    <text evidence="1">The sequence shown here is derived from an EMBL/GenBank/DDBJ whole genome shotgun (WGS) entry which is preliminary data.</text>
</comment>
<proteinExistence type="predicted"/>
<dbReference type="EMBL" id="JAHKPD010000007">
    <property type="protein sequence ID" value="MBU2949558.1"/>
    <property type="molecule type" value="Genomic_DNA"/>
</dbReference>